<evidence type="ECO:0000259" key="1">
    <source>
        <dbReference type="Pfam" id="PF01965"/>
    </source>
</evidence>
<feature type="domain" description="DJ-1/PfpI" evidence="1">
    <location>
        <begin position="71"/>
        <end position="226"/>
    </location>
</feature>
<dbReference type="PROSITE" id="PS51257">
    <property type="entry name" value="PROKAR_LIPOPROTEIN"/>
    <property type="match status" value="1"/>
</dbReference>
<dbReference type="Pfam" id="PF01965">
    <property type="entry name" value="DJ-1_PfpI"/>
    <property type="match status" value="1"/>
</dbReference>
<reference evidence="2" key="1">
    <citation type="journal article" date="2019" name="PLoS Negl. Trop. Dis.">
        <title>Revisiting the worldwide diversity of Leptospira species in the environment.</title>
        <authorList>
            <person name="Vincent A.T."/>
            <person name="Schiettekatte O."/>
            <person name="Bourhy P."/>
            <person name="Veyrier F.J."/>
            <person name="Picardeau M."/>
        </authorList>
    </citation>
    <scope>NUCLEOTIDE SEQUENCE [LARGE SCALE GENOMIC DNA]</scope>
    <source>
        <strain evidence="2">201702455</strain>
    </source>
</reference>
<name>A0A4R9K9U6_9LEPT</name>
<dbReference type="PANTHER" id="PTHR43130:SF2">
    <property type="entry name" value="DJ-1_PFPI DOMAIN-CONTAINING PROTEIN"/>
    <property type="match status" value="1"/>
</dbReference>
<dbReference type="InterPro" id="IPR052158">
    <property type="entry name" value="INH-QAR"/>
</dbReference>
<dbReference type="AlphaFoldDB" id="A0A4R9K9U6"/>
<dbReference type="SUPFAM" id="SSF52317">
    <property type="entry name" value="Class I glutamine amidotransferase-like"/>
    <property type="match status" value="1"/>
</dbReference>
<accession>A0A4R9K9U6</accession>
<dbReference type="Proteomes" id="UP000297762">
    <property type="component" value="Unassembled WGS sequence"/>
</dbReference>
<evidence type="ECO:0000313" key="3">
    <source>
        <dbReference type="Proteomes" id="UP000297762"/>
    </source>
</evidence>
<gene>
    <name evidence="2" type="ORF">EHQ64_05615</name>
</gene>
<dbReference type="Gene3D" id="3.40.50.880">
    <property type="match status" value="1"/>
</dbReference>
<dbReference type="RefSeq" id="WP_135648518.1">
    <property type="nucleotide sequence ID" value="NZ_RQGF01000012.1"/>
</dbReference>
<sequence>MKQNFSLPDPFWKRSLLSILLFVLFGCTECTSTTEIQNANLSDEHSRIPKYVSRFGRKQPIIAVIGENRFTELTDFMIPYGVLSSAKIAKIIPVFPKLGLVKMFPALQIEAENSFDSFDSEYPEGADYVIVPAVHHSDDPRLISWVQKQSSKGATLVGICDGVWVLANSGILQGHKATGHWFSFSNLEKDFPETKWIRNRRYIADRNIITTTGITASIPASLALIEAISGIEKAKTVASSLGAKQWNADHQSSDFYLSRTHMYTASKNYLLFWRHEKLGVRIFTGVDEISLALQADSYSRTYKTDVFAVSNGKQKFRSKSGLLIHSDLEETDPSLDSILESQNGLLPITSIDQNLREISSKYGKETAAFVALQMEYPWLR</sequence>
<dbReference type="GO" id="GO:0006355">
    <property type="term" value="P:regulation of DNA-templated transcription"/>
    <property type="evidence" value="ECO:0007669"/>
    <property type="project" value="TreeGrafter"/>
</dbReference>
<dbReference type="InterPro" id="IPR002818">
    <property type="entry name" value="DJ-1/PfpI"/>
</dbReference>
<comment type="caution">
    <text evidence="2">The sequence shown here is derived from an EMBL/GenBank/DDBJ whole genome shotgun (WGS) entry which is preliminary data.</text>
</comment>
<protein>
    <submittedName>
        <fullName evidence="2">Transcriptional regulator</fullName>
    </submittedName>
</protein>
<organism evidence="2 3">
    <name type="scientific">Leptospira sarikeiensis</name>
    <dbReference type="NCBI Taxonomy" id="2484943"/>
    <lineage>
        <taxon>Bacteria</taxon>
        <taxon>Pseudomonadati</taxon>
        <taxon>Spirochaetota</taxon>
        <taxon>Spirochaetia</taxon>
        <taxon>Leptospirales</taxon>
        <taxon>Leptospiraceae</taxon>
        <taxon>Leptospira</taxon>
    </lineage>
</organism>
<proteinExistence type="predicted"/>
<dbReference type="OrthoDB" id="6382410at2"/>
<dbReference type="EMBL" id="RQGF01000012">
    <property type="protein sequence ID" value="TGL63434.1"/>
    <property type="molecule type" value="Genomic_DNA"/>
</dbReference>
<dbReference type="PANTHER" id="PTHR43130">
    <property type="entry name" value="ARAC-FAMILY TRANSCRIPTIONAL REGULATOR"/>
    <property type="match status" value="1"/>
</dbReference>
<evidence type="ECO:0000313" key="2">
    <source>
        <dbReference type="EMBL" id="TGL63434.1"/>
    </source>
</evidence>
<keyword evidence="3" id="KW-1185">Reference proteome</keyword>
<dbReference type="InterPro" id="IPR029062">
    <property type="entry name" value="Class_I_gatase-like"/>
</dbReference>